<dbReference type="AlphaFoldDB" id="A0A6J6QEP8"/>
<gene>
    <name evidence="1" type="ORF">UFOPK2646_00892</name>
</gene>
<reference evidence="1" key="1">
    <citation type="submission" date="2020-05" db="EMBL/GenBank/DDBJ databases">
        <authorList>
            <person name="Chiriac C."/>
            <person name="Salcher M."/>
            <person name="Ghai R."/>
            <person name="Kavagutti S V."/>
        </authorList>
    </citation>
    <scope>NUCLEOTIDE SEQUENCE</scope>
</reference>
<organism evidence="1">
    <name type="scientific">freshwater metagenome</name>
    <dbReference type="NCBI Taxonomy" id="449393"/>
    <lineage>
        <taxon>unclassified sequences</taxon>
        <taxon>metagenomes</taxon>
        <taxon>ecological metagenomes</taxon>
    </lineage>
</organism>
<dbReference type="EMBL" id="CAEZYB010000102">
    <property type="protein sequence ID" value="CAB4709379.1"/>
    <property type="molecule type" value="Genomic_DNA"/>
</dbReference>
<protein>
    <submittedName>
        <fullName evidence="1">Unannotated protein</fullName>
    </submittedName>
</protein>
<evidence type="ECO:0000313" key="1">
    <source>
        <dbReference type="EMBL" id="CAB4709379.1"/>
    </source>
</evidence>
<name>A0A6J6QEP8_9ZZZZ</name>
<sequence length="66" mass="7024">MISIPYWLLSSSSDSVFRSTAITCAPAWANPIAHALPIPLAAPVTKTFLPASDTTPAPEFTLRTLP</sequence>
<accession>A0A6J6QEP8</accession>
<proteinExistence type="predicted"/>